<name>A0ABQ9Y563_9EUKA</name>
<evidence type="ECO:0000313" key="2">
    <source>
        <dbReference type="Proteomes" id="UP001281761"/>
    </source>
</evidence>
<dbReference type="Gene3D" id="1.10.472.10">
    <property type="entry name" value="Cyclin-like"/>
    <property type="match status" value="1"/>
</dbReference>
<protein>
    <submittedName>
        <fullName evidence="1">Uncharacterized protein</fullName>
    </submittedName>
</protein>
<comment type="caution">
    <text evidence="1">The sequence shown here is derived from an EMBL/GenBank/DDBJ whole genome shotgun (WGS) entry which is preliminary data.</text>
</comment>
<proteinExistence type="predicted"/>
<accession>A0ABQ9Y563</accession>
<reference evidence="1 2" key="1">
    <citation type="journal article" date="2022" name="bioRxiv">
        <title>Genomics of Preaxostyla Flagellates Illuminates Evolutionary Transitions and the Path Towards Mitochondrial Loss.</title>
        <authorList>
            <person name="Novak L.V.F."/>
            <person name="Treitli S.C."/>
            <person name="Pyrih J."/>
            <person name="Halakuc P."/>
            <person name="Pipaliya S.V."/>
            <person name="Vacek V."/>
            <person name="Brzon O."/>
            <person name="Soukal P."/>
            <person name="Eme L."/>
            <person name="Dacks J.B."/>
            <person name="Karnkowska A."/>
            <person name="Elias M."/>
            <person name="Hampl V."/>
        </authorList>
    </citation>
    <scope>NUCLEOTIDE SEQUENCE [LARGE SCALE GENOMIC DNA]</scope>
    <source>
        <strain evidence="1">NAU3</strain>
        <tissue evidence="1">Gut</tissue>
    </source>
</reference>
<gene>
    <name evidence="1" type="ORF">BLNAU_6125</name>
</gene>
<dbReference type="Proteomes" id="UP001281761">
    <property type="component" value="Unassembled WGS sequence"/>
</dbReference>
<sequence length="190" mass="20449">MTFSTTSQALAPSTSMLLPYMKSCMHKSVFSSAVPTLSSLTSFASSLVSLVLSAHPASHNLSVPLLPNATALFHFAASVSNLTSGEICFSGDLIHRLVALEIQAQAEQRQCVVSEHNLGTMLVIALILSNKTNADRPLPIAWWATAFRVPVATLVKSEAHVLTLLRWHVAPTLSVAEEAPFHSFASFFAF</sequence>
<dbReference type="EMBL" id="JARBJD010000034">
    <property type="protein sequence ID" value="KAK2958876.1"/>
    <property type="molecule type" value="Genomic_DNA"/>
</dbReference>
<organism evidence="1 2">
    <name type="scientific">Blattamonas nauphoetae</name>
    <dbReference type="NCBI Taxonomy" id="2049346"/>
    <lineage>
        <taxon>Eukaryota</taxon>
        <taxon>Metamonada</taxon>
        <taxon>Preaxostyla</taxon>
        <taxon>Oxymonadida</taxon>
        <taxon>Blattamonas</taxon>
    </lineage>
</organism>
<evidence type="ECO:0000313" key="1">
    <source>
        <dbReference type="EMBL" id="KAK2958876.1"/>
    </source>
</evidence>
<keyword evidence="2" id="KW-1185">Reference proteome</keyword>